<dbReference type="Pfam" id="PF06396">
    <property type="entry name" value="AGTRAP"/>
    <property type="match status" value="1"/>
</dbReference>
<dbReference type="EMBL" id="CASHTH010001251">
    <property type="protein sequence ID" value="CAI8013293.1"/>
    <property type="molecule type" value="Genomic_DNA"/>
</dbReference>
<accession>A0AA35RM74</accession>
<keyword evidence="1" id="KW-0472">Membrane</keyword>
<protein>
    <submittedName>
        <fullName evidence="2">Uncharacterized protein</fullName>
    </submittedName>
</protein>
<keyword evidence="1" id="KW-1133">Transmembrane helix</keyword>
<feature type="transmembrane region" description="Helical" evidence="1">
    <location>
        <begin position="75"/>
        <end position="96"/>
    </location>
</feature>
<organism evidence="2 3">
    <name type="scientific">Geodia barretti</name>
    <name type="common">Barrett's horny sponge</name>
    <dbReference type="NCBI Taxonomy" id="519541"/>
    <lineage>
        <taxon>Eukaryota</taxon>
        <taxon>Metazoa</taxon>
        <taxon>Porifera</taxon>
        <taxon>Demospongiae</taxon>
        <taxon>Heteroscleromorpha</taxon>
        <taxon>Tetractinellida</taxon>
        <taxon>Astrophorina</taxon>
        <taxon>Geodiidae</taxon>
        <taxon>Geodia</taxon>
    </lineage>
</organism>
<dbReference type="InterPro" id="IPR009436">
    <property type="entry name" value="AGTRAP"/>
</dbReference>
<evidence type="ECO:0000313" key="3">
    <source>
        <dbReference type="Proteomes" id="UP001174909"/>
    </source>
</evidence>
<evidence type="ECO:0000256" key="1">
    <source>
        <dbReference type="SAM" id="Phobius"/>
    </source>
</evidence>
<feature type="transmembrane region" description="Helical" evidence="1">
    <location>
        <begin position="177"/>
        <end position="205"/>
    </location>
</feature>
<reference evidence="2" key="1">
    <citation type="submission" date="2023-03" db="EMBL/GenBank/DDBJ databases">
        <authorList>
            <person name="Steffen K."/>
            <person name="Cardenas P."/>
        </authorList>
    </citation>
    <scope>NUCLEOTIDE SEQUENCE</scope>
</reference>
<keyword evidence="3" id="KW-1185">Reference proteome</keyword>
<evidence type="ECO:0000313" key="2">
    <source>
        <dbReference type="EMBL" id="CAI8013293.1"/>
    </source>
</evidence>
<name>A0AA35RM74_GEOBA</name>
<dbReference type="GO" id="GO:0038166">
    <property type="term" value="P:angiotensin-activated signaling pathway"/>
    <property type="evidence" value="ECO:0007669"/>
    <property type="project" value="InterPro"/>
</dbReference>
<dbReference type="Proteomes" id="UP001174909">
    <property type="component" value="Unassembled WGS sequence"/>
</dbReference>
<sequence>MHMMTWTNTILPQLRIFPSFIYTYTRNYSLYACALQNQHTAYYSAAVRRRAERPIMSLEERLGPTLTNLLPTAPILISLAGHFILVNFAMLATMTATSDDETGYSNGIWLPLTYIFYNIIFFQLGIWTLQKKNEVLPVAVFIVAVVVSTISDVIMLAANYSNAIDYVDPMDNGFEHIWMFSSVMMILNLVGKPFTIALSCVSIFFRIRTGFSTGDGETNPGAYDSLPGHTGD</sequence>
<keyword evidence="1" id="KW-0812">Transmembrane</keyword>
<dbReference type="AlphaFoldDB" id="A0AA35RM74"/>
<gene>
    <name evidence="2" type="ORF">GBAR_LOCUS8449</name>
</gene>
<comment type="caution">
    <text evidence="2">The sequence shown here is derived from an EMBL/GenBank/DDBJ whole genome shotgun (WGS) entry which is preliminary data.</text>
</comment>
<feature type="transmembrane region" description="Helical" evidence="1">
    <location>
        <begin position="136"/>
        <end position="157"/>
    </location>
</feature>
<proteinExistence type="predicted"/>
<feature type="transmembrane region" description="Helical" evidence="1">
    <location>
        <begin position="108"/>
        <end position="129"/>
    </location>
</feature>